<accession>A0AAE9HHF1</accession>
<evidence type="ECO:0000313" key="1">
    <source>
        <dbReference type="EMBL" id="UPU16075.1"/>
    </source>
</evidence>
<dbReference type="EMBL" id="ON086804">
    <property type="protein sequence ID" value="UPU16075.1"/>
    <property type="molecule type" value="Genomic_DNA"/>
</dbReference>
<organism evidence="1 2">
    <name type="scientific">Escherichia phage ZCEC13</name>
    <dbReference type="NCBI Taxonomy" id="2935866"/>
    <lineage>
        <taxon>Viruses</taxon>
        <taxon>Duplodnaviria</taxon>
        <taxon>Heunggongvirae</taxon>
        <taxon>Uroviricota</taxon>
        <taxon>Caudoviricetes</taxon>
        <taxon>Jameshumphriesvirinae</taxon>
        <taxon>Zewailvirus</taxon>
        <taxon>Zewailvirus ZCEC13</taxon>
    </lineage>
</organism>
<keyword evidence="2" id="KW-1185">Reference proteome</keyword>
<proteinExistence type="predicted"/>
<name>A0AAE9HHF1_9CAUD</name>
<sequence>MFRTYALLPTYLITMYPGLAESETLCPYIHAVLYTYVNCAVRNLMSEYVAFVLHSHVNLSPGFALSRASRRMMRSYDLTPRDTRLRVLGFPRARLRPSGFPLFVIRISLCDGCATSRGTLSSGTEFIFFKI</sequence>
<protein>
    <submittedName>
        <fullName evidence="1">Uncharacterized protein</fullName>
    </submittedName>
</protein>
<reference evidence="1" key="1">
    <citation type="submission" date="2022-03" db="EMBL/GenBank/DDBJ databases">
        <authorList>
            <person name="Ragab S."/>
            <person name="Abdelmoteleb M."/>
            <person name="El-Shibiny A."/>
        </authorList>
    </citation>
    <scope>NUCLEOTIDE SEQUENCE</scope>
</reference>
<evidence type="ECO:0000313" key="2">
    <source>
        <dbReference type="Proteomes" id="UP000830967"/>
    </source>
</evidence>
<dbReference type="Proteomes" id="UP000830967">
    <property type="component" value="Segment"/>
</dbReference>